<dbReference type="EMBL" id="JAHQIW010000895">
    <property type="protein sequence ID" value="KAJ1350574.1"/>
    <property type="molecule type" value="Genomic_DNA"/>
</dbReference>
<organism evidence="1 2">
    <name type="scientific">Parelaphostrongylus tenuis</name>
    <name type="common">Meningeal worm</name>
    <dbReference type="NCBI Taxonomy" id="148309"/>
    <lineage>
        <taxon>Eukaryota</taxon>
        <taxon>Metazoa</taxon>
        <taxon>Ecdysozoa</taxon>
        <taxon>Nematoda</taxon>
        <taxon>Chromadorea</taxon>
        <taxon>Rhabditida</taxon>
        <taxon>Rhabditina</taxon>
        <taxon>Rhabditomorpha</taxon>
        <taxon>Strongyloidea</taxon>
        <taxon>Metastrongylidae</taxon>
        <taxon>Parelaphostrongylus</taxon>
    </lineage>
</organism>
<dbReference type="Proteomes" id="UP001196413">
    <property type="component" value="Unassembled WGS sequence"/>
</dbReference>
<gene>
    <name evidence="1" type="ORF">KIN20_006395</name>
</gene>
<sequence length="65" mass="7304">MLNVKTLRLTTAVKLVHHMIQNAQTYSIKEPSAGQGFKDIMTTFPKMWCSVCLMQGHPPGSQQNE</sequence>
<keyword evidence="2" id="KW-1185">Reference proteome</keyword>
<dbReference type="AlphaFoldDB" id="A0AAD5QIA1"/>
<proteinExistence type="predicted"/>
<evidence type="ECO:0000313" key="1">
    <source>
        <dbReference type="EMBL" id="KAJ1350574.1"/>
    </source>
</evidence>
<name>A0AAD5QIA1_PARTN</name>
<evidence type="ECO:0000313" key="2">
    <source>
        <dbReference type="Proteomes" id="UP001196413"/>
    </source>
</evidence>
<reference evidence="1" key="1">
    <citation type="submission" date="2021-06" db="EMBL/GenBank/DDBJ databases">
        <title>Parelaphostrongylus tenuis whole genome reference sequence.</title>
        <authorList>
            <person name="Garwood T.J."/>
            <person name="Larsen P.A."/>
            <person name="Fountain-Jones N.M."/>
            <person name="Garbe J.R."/>
            <person name="Macchietto M.G."/>
            <person name="Kania S.A."/>
            <person name="Gerhold R.W."/>
            <person name="Richards J.E."/>
            <person name="Wolf T.M."/>
        </authorList>
    </citation>
    <scope>NUCLEOTIDE SEQUENCE</scope>
    <source>
        <strain evidence="1">MNPRO001-30</strain>
        <tissue evidence="1">Meninges</tissue>
    </source>
</reference>
<comment type="caution">
    <text evidence="1">The sequence shown here is derived from an EMBL/GenBank/DDBJ whole genome shotgun (WGS) entry which is preliminary data.</text>
</comment>
<protein>
    <submittedName>
        <fullName evidence="1">Uncharacterized protein</fullName>
    </submittedName>
</protein>
<accession>A0AAD5QIA1</accession>